<feature type="domain" description="Death" evidence="1">
    <location>
        <begin position="64"/>
        <end position="125"/>
    </location>
</feature>
<dbReference type="InterPro" id="IPR011029">
    <property type="entry name" value="DEATH-like_dom_sf"/>
</dbReference>
<dbReference type="InterPro" id="IPR000488">
    <property type="entry name" value="Death_dom"/>
</dbReference>
<evidence type="ECO:0000313" key="3">
    <source>
        <dbReference type="Proteomes" id="UP000440578"/>
    </source>
</evidence>
<dbReference type="Gene3D" id="1.10.533.10">
    <property type="entry name" value="Death Domain, Fas"/>
    <property type="match status" value="1"/>
</dbReference>
<sequence length="168" mass="19198">MICHTRSKRGHKDISSTTFLEEETHLKLLMLPPIIRVTWLNNNQSERVEELIRAVANRYLPRGKWKVLARHWHFSEDQIEAIEHQFVGPESYKSHGYRVLRLWYRSLGHETDPIHVLQDSLTSVGADPGIDLSELSANEEEMQKFASLKPGAVGTDSHCPGRCSCAIL</sequence>
<dbReference type="SUPFAM" id="SSF47986">
    <property type="entry name" value="DEATH domain"/>
    <property type="match status" value="1"/>
</dbReference>
<name>A0A6A4VEX0_AMPAM</name>
<reference evidence="2 3" key="1">
    <citation type="submission" date="2019-07" db="EMBL/GenBank/DDBJ databases">
        <title>Draft genome assembly of a fouling barnacle, Amphibalanus amphitrite (Darwin, 1854): The first reference genome for Thecostraca.</title>
        <authorList>
            <person name="Kim W."/>
        </authorList>
    </citation>
    <scope>NUCLEOTIDE SEQUENCE [LARGE SCALE GENOMIC DNA]</scope>
    <source>
        <strain evidence="2">SNU_AA5</strain>
        <tissue evidence="2">Soma without cirri and trophi</tissue>
    </source>
</reference>
<keyword evidence="3" id="KW-1185">Reference proteome</keyword>
<organism evidence="2 3">
    <name type="scientific">Amphibalanus amphitrite</name>
    <name type="common">Striped barnacle</name>
    <name type="synonym">Balanus amphitrite</name>
    <dbReference type="NCBI Taxonomy" id="1232801"/>
    <lineage>
        <taxon>Eukaryota</taxon>
        <taxon>Metazoa</taxon>
        <taxon>Ecdysozoa</taxon>
        <taxon>Arthropoda</taxon>
        <taxon>Crustacea</taxon>
        <taxon>Multicrustacea</taxon>
        <taxon>Cirripedia</taxon>
        <taxon>Thoracica</taxon>
        <taxon>Thoracicalcarea</taxon>
        <taxon>Balanomorpha</taxon>
        <taxon>Balanoidea</taxon>
        <taxon>Balanidae</taxon>
        <taxon>Amphibalaninae</taxon>
        <taxon>Amphibalanus</taxon>
    </lineage>
</organism>
<evidence type="ECO:0000259" key="1">
    <source>
        <dbReference type="PROSITE" id="PS50017"/>
    </source>
</evidence>
<dbReference type="OrthoDB" id="6335178at2759"/>
<proteinExistence type="predicted"/>
<dbReference type="Pfam" id="PF00531">
    <property type="entry name" value="Death"/>
    <property type="match status" value="1"/>
</dbReference>
<accession>A0A6A4VEX0</accession>
<dbReference type="PROSITE" id="PS50017">
    <property type="entry name" value="DEATH_DOMAIN"/>
    <property type="match status" value="1"/>
</dbReference>
<evidence type="ECO:0000313" key="2">
    <source>
        <dbReference type="EMBL" id="KAF0289810.1"/>
    </source>
</evidence>
<protein>
    <submittedName>
        <fullName evidence="2">Ankyrin repeat and death domain-containing protein 1B</fullName>
    </submittedName>
</protein>
<dbReference type="EMBL" id="VIIS01002001">
    <property type="protein sequence ID" value="KAF0289810.1"/>
    <property type="molecule type" value="Genomic_DNA"/>
</dbReference>
<comment type="caution">
    <text evidence="2">The sequence shown here is derived from an EMBL/GenBank/DDBJ whole genome shotgun (WGS) entry which is preliminary data.</text>
</comment>
<gene>
    <name evidence="2" type="primary">Ankdd1b</name>
    <name evidence="2" type="ORF">FJT64_011954</name>
</gene>
<dbReference type="Proteomes" id="UP000440578">
    <property type="component" value="Unassembled WGS sequence"/>
</dbReference>
<dbReference type="CDD" id="cd01670">
    <property type="entry name" value="Death"/>
    <property type="match status" value="1"/>
</dbReference>
<dbReference type="AlphaFoldDB" id="A0A6A4VEX0"/>
<dbReference type="GO" id="GO:0007165">
    <property type="term" value="P:signal transduction"/>
    <property type="evidence" value="ECO:0007669"/>
    <property type="project" value="InterPro"/>
</dbReference>